<dbReference type="RefSeq" id="WP_295188597.1">
    <property type="nucleotide sequence ID" value="NZ_JAWJZA010000001.1"/>
</dbReference>
<dbReference type="InterPro" id="IPR003444">
    <property type="entry name" value="MraZ"/>
</dbReference>
<dbReference type="InterPro" id="IPR020603">
    <property type="entry name" value="MraZ_dom"/>
</dbReference>
<dbReference type="NCBIfam" id="TIGR00242">
    <property type="entry name" value="division/cell wall cluster transcriptional repressor MraZ"/>
    <property type="match status" value="1"/>
</dbReference>
<dbReference type="CDD" id="cd16321">
    <property type="entry name" value="MraZ_C"/>
    <property type="match status" value="1"/>
</dbReference>
<dbReference type="PANTHER" id="PTHR34701:SF1">
    <property type="entry name" value="TRANSCRIPTIONAL REGULATOR MRAZ"/>
    <property type="match status" value="1"/>
</dbReference>
<comment type="subcellular location">
    <subcellularLocation>
        <location evidence="7">Cytoplasm</location>
        <location evidence="7">Nucleoid</location>
    </subcellularLocation>
</comment>
<dbReference type="EMBL" id="JAWJZB010000003">
    <property type="protein sequence ID" value="MDV5087825.1"/>
    <property type="molecule type" value="Genomic_DNA"/>
</dbReference>
<keyword evidence="10" id="KW-1185">Reference proteome</keyword>
<evidence type="ECO:0000313" key="9">
    <source>
        <dbReference type="EMBL" id="MDV5087825.1"/>
    </source>
</evidence>
<keyword evidence="2 7" id="KW-0963">Cytoplasm</keyword>
<evidence type="ECO:0000259" key="8">
    <source>
        <dbReference type="PROSITE" id="PS51740"/>
    </source>
</evidence>
<keyword evidence="5 7" id="KW-0238">DNA-binding</keyword>
<evidence type="ECO:0000256" key="6">
    <source>
        <dbReference type="ARBA" id="ARBA00023163"/>
    </source>
</evidence>
<dbReference type="SUPFAM" id="SSF89447">
    <property type="entry name" value="AbrB/MazE/MraZ-like"/>
    <property type="match status" value="1"/>
</dbReference>
<protein>
    <recommendedName>
        <fullName evidence="1 7">Transcriptional regulator MraZ</fullName>
    </recommendedName>
</protein>
<dbReference type="HAMAP" id="MF_01008">
    <property type="entry name" value="MraZ"/>
    <property type="match status" value="1"/>
</dbReference>
<comment type="subunit">
    <text evidence="7">Forms oligomers.</text>
</comment>
<evidence type="ECO:0000256" key="2">
    <source>
        <dbReference type="ARBA" id="ARBA00022490"/>
    </source>
</evidence>
<evidence type="ECO:0000256" key="5">
    <source>
        <dbReference type="ARBA" id="ARBA00023125"/>
    </source>
</evidence>
<evidence type="ECO:0000256" key="4">
    <source>
        <dbReference type="ARBA" id="ARBA00023015"/>
    </source>
</evidence>
<keyword evidence="4 7" id="KW-0805">Transcription regulation</keyword>
<dbReference type="Gene3D" id="3.40.1550.20">
    <property type="entry name" value="Transcriptional regulator MraZ domain"/>
    <property type="match status" value="1"/>
</dbReference>
<dbReference type="InterPro" id="IPR037914">
    <property type="entry name" value="SpoVT-AbrB_sf"/>
</dbReference>
<comment type="similarity">
    <text evidence="7">Belongs to the MraZ family.</text>
</comment>
<keyword evidence="6 7" id="KW-0804">Transcription</keyword>
<dbReference type="CDD" id="cd16320">
    <property type="entry name" value="MraZ_N"/>
    <property type="match status" value="1"/>
</dbReference>
<dbReference type="InterPro" id="IPR038619">
    <property type="entry name" value="MraZ_sf"/>
</dbReference>
<dbReference type="InterPro" id="IPR007159">
    <property type="entry name" value="SpoVT-AbrB_dom"/>
</dbReference>
<reference evidence="9 10" key="1">
    <citation type="submission" date="2023-10" db="EMBL/GenBank/DDBJ databases">
        <title>Veillonella sp. nov., isolated from a pig farm feces dump.</title>
        <authorList>
            <person name="Chang Y.-H."/>
        </authorList>
    </citation>
    <scope>NUCLEOTIDE SEQUENCE [LARGE SCALE GENOMIC DNA]</scope>
    <source>
        <strain evidence="9 10">YH-vei2233</strain>
    </source>
</reference>
<evidence type="ECO:0000256" key="3">
    <source>
        <dbReference type="ARBA" id="ARBA00022737"/>
    </source>
</evidence>
<feature type="domain" description="SpoVT-AbrB" evidence="8">
    <location>
        <begin position="5"/>
        <end position="47"/>
    </location>
</feature>
<dbReference type="Proteomes" id="UP001272515">
    <property type="component" value="Unassembled WGS sequence"/>
</dbReference>
<dbReference type="InterPro" id="IPR035642">
    <property type="entry name" value="MraZ_N"/>
</dbReference>
<dbReference type="PANTHER" id="PTHR34701">
    <property type="entry name" value="TRANSCRIPTIONAL REGULATOR MRAZ"/>
    <property type="match status" value="1"/>
</dbReference>
<gene>
    <name evidence="7 9" type="primary">mraZ</name>
    <name evidence="9" type="ORF">RVY80_03055</name>
</gene>
<evidence type="ECO:0000256" key="7">
    <source>
        <dbReference type="HAMAP-Rule" id="MF_01008"/>
    </source>
</evidence>
<dbReference type="PROSITE" id="PS51740">
    <property type="entry name" value="SPOVT_ABRB"/>
    <property type="match status" value="2"/>
</dbReference>
<accession>A0ABU3Z7D5</accession>
<evidence type="ECO:0000313" key="10">
    <source>
        <dbReference type="Proteomes" id="UP001272515"/>
    </source>
</evidence>
<comment type="caution">
    <text evidence="9">The sequence shown here is derived from an EMBL/GenBank/DDBJ whole genome shotgun (WGS) entry which is preliminary data.</text>
</comment>
<dbReference type="Pfam" id="PF02381">
    <property type="entry name" value="MraZ"/>
    <property type="match status" value="2"/>
</dbReference>
<organism evidence="9 10">
    <name type="scientific">Veillonella absiana</name>
    <dbReference type="NCBI Taxonomy" id="3079305"/>
    <lineage>
        <taxon>Bacteria</taxon>
        <taxon>Bacillati</taxon>
        <taxon>Bacillota</taxon>
        <taxon>Negativicutes</taxon>
        <taxon>Veillonellales</taxon>
        <taxon>Veillonellaceae</taxon>
        <taxon>Veillonella</taxon>
    </lineage>
</organism>
<keyword evidence="3" id="KW-0677">Repeat</keyword>
<dbReference type="InterPro" id="IPR035644">
    <property type="entry name" value="MraZ_C"/>
</dbReference>
<evidence type="ECO:0000256" key="1">
    <source>
        <dbReference type="ARBA" id="ARBA00013860"/>
    </source>
</evidence>
<sequence length="143" mass="16109">MFMGEFNHTIDTKGRLIIPAKIREQLGDTCIVTKGFDDCLSIYTLEKWEKISVALQSQPSTKAGIRALKRFVFGSAAELDFDRQGRVLVPSPLREHAHLKKNAVILGAGDHVEIWSREQYESYDEEVAPSMEELAESLEGIML</sequence>
<feature type="domain" description="SpoVT-AbrB" evidence="8">
    <location>
        <begin position="76"/>
        <end position="119"/>
    </location>
</feature>
<proteinExistence type="inferred from homology"/>
<name>A0ABU3Z7D5_9FIRM</name>